<evidence type="ECO:0000313" key="3">
    <source>
        <dbReference type="Proteomes" id="UP000663791"/>
    </source>
</evidence>
<dbReference type="EMBL" id="JAERTX010000018">
    <property type="protein sequence ID" value="MBM9461509.1"/>
    <property type="molecule type" value="Genomic_DNA"/>
</dbReference>
<proteinExistence type="predicted"/>
<dbReference type="RefSeq" id="WP_205292828.1">
    <property type="nucleotide sequence ID" value="NZ_CP074406.1"/>
</dbReference>
<reference evidence="2" key="1">
    <citation type="submission" date="2021-01" db="EMBL/GenBank/DDBJ databases">
        <title>Novel species in genus Nocardioides.</title>
        <authorList>
            <person name="Zhang G."/>
        </authorList>
    </citation>
    <scope>NUCLEOTIDE SEQUENCE</scope>
    <source>
        <strain evidence="2">Zg-536</strain>
    </source>
</reference>
<keyword evidence="1" id="KW-0472">Membrane</keyword>
<feature type="transmembrane region" description="Helical" evidence="1">
    <location>
        <begin position="37"/>
        <end position="58"/>
    </location>
</feature>
<keyword evidence="1" id="KW-1133">Transmembrane helix</keyword>
<name>A0A938YCU1_9ACTN</name>
<accession>A0A938YCU1</accession>
<feature type="transmembrane region" description="Helical" evidence="1">
    <location>
        <begin position="70"/>
        <end position="90"/>
    </location>
</feature>
<gene>
    <name evidence="2" type="ORF">JK386_16515</name>
</gene>
<sequence>MLPTLNGRLQTRVFMLVVLGGLITLVLTPLLPGRPGYGTTFAILATVLVAGIGWELVYHGIQQFRWEKDWPTMFGLLTAVNEGALVWLLVDVGAVPGIEANSVGFGAFLIDFVVIWLVIWVWTNGPMRVPFIRWRFFGGRIV</sequence>
<dbReference type="Proteomes" id="UP000663791">
    <property type="component" value="Unassembled WGS sequence"/>
</dbReference>
<organism evidence="2 3">
    <name type="scientific">Nocardioides faecalis</name>
    <dbReference type="NCBI Taxonomy" id="2803858"/>
    <lineage>
        <taxon>Bacteria</taxon>
        <taxon>Bacillati</taxon>
        <taxon>Actinomycetota</taxon>
        <taxon>Actinomycetes</taxon>
        <taxon>Propionibacteriales</taxon>
        <taxon>Nocardioidaceae</taxon>
        <taxon>Nocardioides</taxon>
    </lineage>
</organism>
<keyword evidence="1" id="KW-0812">Transmembrane</keyword>
<comment type="caution">
    <text evidence="2">The sequence shown here is derived from an EMBL/GenBank/DDBJ whole genome shotgun (WGS) entry which is preliminary data.</text>
</comment>
<feature type="transmembrane region" description="Helical" evidence="1">
    <location>
        <begin position="12"/>
        <end position="31"/>
    </location>
</feature>
<keyword evidence="3" id="KW-1185">Reference proteome</keyword>
<feature type="transmembrane region" description="Helical" evidence="1">
    <location>
        <begin position="102"/>
        <end position="123"/>
    </location>
</feature>
<protein>
    <submittedName>
        <fullName evidence="2">Uncharacterized protein</fullName>
    </submittedName>
</protein>
<dbReference type="AlphaFoldDB" id="A0A938YCU1"/>
<evidence type="ECO:0000256" key="1">
    <source>
        <dbReference type="SAM" id="Phobius"/>
    </source>
</evidence>
<evidence type="ECO:0000313" key="2">
    <source>
        <dbReference type="EMBL" id="MBM9461509.1"/>
    </source>
</evidence>